<sequence length="73" mass="8035">MERQRQQRPPRKMTDPGESYFLTGRRTCGCLSAEAYASIYCPTNAPTPSPEPIIQPAARAMASNMAFSRCPGL</sequence>
<dbReference type="AlphaFoldDB" id="A0A484FT01"/>
<protein>
    <submittedName>
        <fullName evidence="1">Uncharacterized protein</fullName>
    </submittedName>
</protein>
<organism evidence="1 2">
    <name type="scientific">Colletotrichum orbiculare (strain 104-T / ATCC 96160 / CBS 514.97 / LARS 414 / MAFF 240422)</name>
    <name type="common">Cucumber anthracnose fungus</name>
    <name type="synonym">Colletotrichum lagenarium</name>
    <dbReference type="NCBI Taxonomy" id="1213857"/>
    <lineage>
        <taxon>Eukaryota</taxon>
        <taxon>Fungi</taxon>
        <taxon>Dikarya</taxon>
        <taxon>Ascomycota</taxon>
        <taxon>Pezizomycotina</taxon>
        <taxon>Sordariomycetes</taxon>
        <taxon>Hypocreomycetidae</taxon>
        <taxon>Glomerellales</taxon>
        <taxon>Glomerellaceae</taxon>
        <taxon>Colletotrichum</taxon>
        <taxon>Colletotrichum orbiculare species complex</taxon>
    </lineage>
</organism>
<reference evidence="2" key="2">
    <citation type="journal article" date="2019" name="Mol. Plant Microbe Interact.">
        <title>Genome sequence resources for four phytopathogenic fungi from the Colletotrichum orbiculare species complex.</title>
        <authorList>
            <person name="Gan P."/>
            <person name="Tsushima A."/>
            <person name="Narusaka M."/>
            <person name="Narusaka Y."/>
            <person name="Takano Y."/>
            <person name="Kubo Y."/>
            <person name="Shirasu K."/>
        </authorList>
    </citation>
    <scope>GENOME REANNOTATION</scope>
    <source>
        <strain evidence="2">104-T / ATCC 96160 / CBS 514.97 / LARS 414 / MAFF 240422</strain>
    </source>
</reference>
<comment type="caution">
    <text evidence="1">The sequence shown here is derived from an EMBL/GenBank/DDBJ whole genome shotgun (WGS) entry which is preliminary data.</text>
</comment>
<accession>A0A484FT01</accession>
<keyword evidence="2" id="KW-1185">Reference proteome</keyword>
<evidence type="ECO:0000313" key="2">
    <source>
        <dbReference type="Proteomes" id="UP000014480"/>
    </source>
</evidence>
<gene>
    <name evidence="1" type="ORF">Cob_v006100</name>
</gene>
<dbReference type="EMBL" id="AMCV02000015">
    <property type="protein sequence ID" value="TDZ21073.1"/>
    <property type="molecule type" value="Genomic_DNA"/>
</dbReference>
<evidence type="ECO:0000313" key="1">
    <source>
        <dbReference type="EMBL" id="TDZ21073.1"/>
    </source>
</evidence>
<proteinExistence type="predicted"/>
<reference evidence="2" key="1">
    <citation type="journal article" date="2013" name="New Phytol.">
        <title>Comparative genomic and transcriptomic analyses reveal the hemibiotrophic stage shift of Colletotrichum fungi.</title>
        <authorList>
            <person name="Gan P."/>
            <person name="Ikeda K."/>
            <person name="Irieda H."/>
            <person name="Narusaka M."/>
            <person name="O'Connell R.J."/>
            <person name="Narusaka Y."/>
            <person name="Takano Y."/>
            <person name="Kubo Y."/>
            <person name="Shirasu K."/>
        </authorList>
    </citation>
    <scope>NUCLEOTIDE SEQUENCE [LARGE SCALE GENOMIC DNA]</scope>
    <source>
        <strain evidence="2">104-T / ATCC 96160 / CBS 514.97 / LARS 414 / MAFF 240422</strain>
    </source>
</reference>
<dbReference type="Proteomes" id="UP000014480">
    <property type="component" value="Unassembled WGS sequence"/>
</dbReference>
<name>A0A484FT01_COLOR</name>